<dbReference type="EMBL" id="LCFB01000012">
    <property type="protein sequence ID" value="KKS84964.1"/>
    <property type="molecule type" value="Genomic_DNA"/>
</dbReference>
<dbReference type="STRING" id="1618436.UV59_C0012G0057"/>
<evidence type="ECO:0000313" key="4">
    <source>
        <dbReference type="Proteomes" id="UP000034543"/>
    </source>
</evidence>
<evidence type="ECO:0000313" key="3">
    <source>
        <dbReference type="EMBL" id="KKS84964.1"/>
    </source>
</evidence>
<sequence>MKQPVSPEAPLPQPPTPVQPQPQSNKNKLIFLIGIILLLTSISSVLYYLGQNSTQTPIISSPVPVAVSTVPSPDEVINWKTYRNEGFGFEFNYPSDWPGPFEHEYSTQSARVYYQIDFGGELRITVKDEGYSSPSTLEENLPKNPPIIIKALDSSNERGIVNYIFTSNSIIYLDCQYSILQDYVAPLYSNCLIRQASLAYNTTTETIVDLTGIPQNQILELSDYRSSDHSLIYIDSGINDYFDTSESVFPEADYYLINLQTRTYSKLSIDQANSRLVLSDDERKSLLEQYECSSKASFYQDILQENPNQFISLGCQSLEEIKSLL</sequence>
<feature type="compositionally biased region" description="Pro residues" evidence="1">
    <location>
        <begin position="7"/>
        <end position="20"/>
    </location>
</feature>
<proteinExistence type="predicted"/>
<keyword evidence="2" id="KW-0472">Membrane</keyword>
<dbReference type="AlphaFoldDB" id="A0A0G1CHK5"/>
<organism evidence="3 4">
    <name type="scientific">Candidatus Gottesmanbacteria bacterium GW2011_GWA1_43_11</name>
    <dbReference type="NCBI Taxonomy" id="1618436"/>
    <lineage>
        <taxon>Bacteria</taxon>
        <taxon>Candidatus Gottesmaniibacteriota</taxon>
    </lineage>
</organism>
<accession>A0A0G1CHK5</accession>
<protein>
    <submittedName>
        <fullName evidence="3">Uncharacterized protein</fullName>
    </submittedName>
</protein>
<keyword evidence="2" id="KW-0812">Transmembrane</keyword>
<feature type="transmembrane region" description="Helical" evidence="2">
    <location>
        <begin position="29"/>
        <end position="50"/>
    </location>
</feature>
<evidence type="ECO:0000256" key="2">
    <source>
        <dbReference type="SAM" id="Phobius"/>
    </source>
</evidence>
<dbReference type="Proteomes" id="UP000034543">
    <property type="component" value="Unassembled WGS sequence"/>
</dbReference>
<name>A0A0G1CHK5_9BACT</name>
<comment type="caution">
    <text evidence="3">The sequence shown here is derived from an EMBL/GenBank/DDBJ whole genome shotgun (WGS) entry which is preliminary data.</text>
</comment>
<reference evidence="3 4" key="1">
    <citation type="journal article" date="2015" name="Nature">
        <title>rRNA introns, odd ribosomes, and small enigmatic genomes across a large radiation of phyla.</title>
        <authorList>
            <person name="Brown C.T."/>
            <person name="Hug L.A."/>
            <person name="Thomas B.C."/>
            <person name="Sharon I."/>
            <person name="Castelle C.J."/>
            <person name="Singh A."/>
            <person name="Wilkins M.J."/>
            <person name="Williams K.H."/>
            <person name="Banfield J.F."/>
        </authorList>
    </citation>
    <scope>NUCLEOTIDE SEQUENCE [LARGE SCALE GENOMIC DNA]</scope>
</reference>
<evidence type="ECO:0000256" key="1">
    <source>
        <dbReference type="SAM" id="MobiDB-lite"/>
    </source>
</evidence>
<keyword evidence="2" id="KW-1133">Transmembrane helix</keyword>
<feature type="region of interest" description="Disordered" evidence="1">
    <location>
        <begin position="1"/>
        <end position="23"/>
    </location>
</feature>
<gene>
    <name evidence="3" type="ORF">UV59_C0012G0057</name>
</gene>